<evidence type="ECO:0000313" key="2">
    <source>
        <dbReference type="Proteomes" id="UP000765509"/>
    </source>
</evidence>
<dbReference type="Proteomes" id="UP000765509">
    <property type="component" value="Unassembled WGS sequence"/>
</dbReference>
<evidence type="ECO:0000313" key="1">
    <source>
        <dbReference type="EMBL" id="MBW0533324.1"/>
    </source>
</evidence>
<protein>
    <submittedName>
        <fullName evidence="1">Uncharacterized protein</fullName>
    </submittedName>
</protein>
<sequence>MQPIIQKALLFSHSLVFQFASQHASDKSRAHVKRKASKRRAHVLLLSYTKSCDIHQYWSRCAFNSDSSPPDHPTTVRWLVKIAQDPPVCKHTHQRGPSASLDVGGGFDFTRSSIKGLRLSRIVVLQ</sequence>
<comment type="caution">
    <text evidence="1">The sequence shown here is derived from an EMBL/GenBank/DDBJ whole genome shotgun (WGS) entry which is preliminary data.</text>
</comment>
<gene>
    <name evidence="1" type="ORF">O181_073039</name>
</gene>
<proteinExistence type="predicted"/>
<feature type="non-terminal residue" evidence="1">
    <location>
        <position position="1"/>
    </location>
</feature>
<accession>A0A9Q3F5X1</accession>
<reference evidence="1" key="1">
    <citation type="submission" date="2021-03" db="EMBL/GenBank/DDBJ databases">
        <title>Draft genome sequence of rust myrtle Austropuccinia psidii MF-1, a brazilian biotype.</title>
        <authorList>
            <person name="Quecine M.C."/>
            <person name="Pachon D.M.R."/>
            <person name="Bonatelli M.L."/>
            <person name="Correr F.H."/>
            <person name="Franceschini L.M."/>
            <person name="Leite T.F."/>
            <person name="Margarido G.R.A."/>
            <person name="Almeida C.A."/>
            <person name="Ferrarezi J.A."/>
            <person name="Labate C.A."/>
        </authorList>
    </citation>
    <scope>NUCLEOTIDE SEQUENCE</scope>
    <source>
        <strain evidence="1">MF-1</strain>
    </source>
</reference>
<dbReference type="AlphaFoldDB" id="A0A9Q3F5X1"/>
<keyword evidence="2" id="KW-1185">Reference proteome</keyword>
<name>A0A9Q3F5X1_9BASI</name>
<organism evidence="1 2">
    <name type="scientific">Austropuccinia psidii MF-1</name>
    <dbReference type="NCBI Taxonomy" id="1389203"/>
    <lineage>
        <taxon>Eukaryota</taxon>
        <taxon>Fungi</taxon>
        <taxon>Dikarya</taxon>
        <taxon>Basidiomycota</taxon>
        <taxon>Pucciniomycotina</taxon>
        <taxon>Pucciniomycetes</taxon>
        <taxon>Pucciniales</taxon>
        <taxon>Sphaerophragmiaceae</taxon>
        <taxon>Austropuccinia</taxon>
    </lineage>
</organism>
<dbReference type="EMBL" id="AVOT02038446">
    <property type="protein sequence ID" value="MBW0533324.1"/>
    <property type="molecule type" value="Genomic_DNA"/>
</dbReference>